<organism evidence="3 4">
    <name type="scientific">Pustulibacterium marinum</name>
    <dbReference type="NCBI Taxonomy" id="1224947"/>
    <lineage>
        <taxon>Bacteria</taxon>
        <taxon>Pseudomonadati</taxon>
        <taxon>Bacteroidota</taxon>
        <taxon>Flavobacteriia</taxon>
        <taxon>Flavobacteriales</taxon>
        <taxon>Flavobacteriaceae</taxon>
        <taxon>Pustulibacterium</taxon>
    </lineage>
</organism>
<reference evidence="4" key="1">
    <citation type="submission" date="2016-10" db="EMBL/GenBank/DDBJ databases">
        <authorList>
            <person name="Varghese N."/>
            <person name="Submissions S."/>
        </authorList>
    </citation>
    <scope>NUCLEOTIDE SEQUENCE [LARGE SCALE GENOMIC DNA]</scope>
    <source>
        <strain evidence="4">CGMCC 1.12333</strain>
    </source>
</reference>
<dbReference type="Proteomes" id="UP000199138">
    <property type="component" value="Unassembled WGS sequence"/>
</dbReference>
<dbReference type="STRING" id="1224947.SAMN05216480_101406"/>
<feature type="domain" description="DUF4296" evidence="2">
    <location>
        <begin position="25"/>
        <end position="108"/>
    </location>
</feature>
<accession>A0A1I7EY05</accession>
<feature type="region of interest" description="Disordered" evidence="1">
    <location>
        <begin position="111"/>
        <end position="154"/>
    </location>
</feature>
<sequence length="154" mass="17729">MKQIFVLLVFSLVFISCKQTIIEKPDDLIPPDKMEKVLYDLSLITAIKGVDIDALQKNNINPQEYLLKKYQIDSAQFSNSSVYYAAKNPEEYAKIFDKIKDKLQKEQKRIQDSINIERQKNQAKTDSLSKKSKKSSTPKKPILKSTSNVNDNKK</sequence>
<dbReference type="OrthoDB" id="1525222at2"/>
<evidence type="ECO:0000313" key="4">
    <source>
        <dbReference type="Proteomes" id="UP000199138"/>
    </source>
</evidence>
<dbReference type="InterPro" id="IPR025381">
    <property type="entry name" value="DUF4296"/>
</dbReference>
<protein>
    <recommendedName>
        <fullName evidence="2">DUF4296 domain-containing protein</fullName>
    </recommendedName>
</protein>
<dbReference type="Pfam" id="PF14129">
    <property type="entry name" value="DUF4296"/>
    <property type="match status" value="1"/>
</dbReference>
<proteinExistence type="predicted"/>
<gene>
    <name evidence="3" type="ORF">SAMN05216480_101406</name>
</gene>
<dbReference type="AlphaFoldDB" id="A0A1I7EY05"/>
<feature type="compositionally biased region" description="Low complexity" evidence="1">
    <location>
        <begin position="138"/>
        <end position="147"/>
    </location>
</feature>
<evidence type="ECO:0000259" key="2">
    <source>
        <dbReference type="Pfam" id="PF14129"/>
    </source>
</evidence>
<name>A0A1I7EY05_9FLAO</name>
<dbReference type="PROSITE" id="PS51257">
    <property type="entry name" value="PROKAR_LIPOPROTEIN"/>
    <property type="match status" value="1"/>
</dbReference>
<evidence type="ECO:0000256" key="1">
    <source>
        <dbReference type="SAM" id="MobiDB-lite"/>
    </source>
</evidence>
<evidence type="ECO:0000313" key="3">
    <source>
        <dbReference type="EMBL" id="SFU28796.1"/>
    </source>
</evidence>
<keyword evidence="4" id="KW-1185">Reference proteome</keyword>
<feature type="compositionally biased region" description="Basic and acidic residues" evidence="1">
    <location>
        <begin position="111"/>
        <end position="120"/>
    </location>
</feature>
<dbReference type="EMBL" id="FPBK01000001">
    <property type="protein sequence ID" value="SFU28796.1"/>
    <property type="molecule type" value="Genomic_DNA"/>
</dbReference>
<dbReference type="RefSeq" id="WP_093022289.1">
    <property type="nucleotide sequence ID" value="NZ_FPBK01000001.1"/>
</dbReference>